<comment type="cofactor">
    <cofactor evidence="2">
        <name>Zn(2+)</name>
        <dbReference type="ChEBI" id="CHEBI:29105"/>
    </cofactor>
</comment>
<evidence type="ECO:0000256" key="7">
    <source>
        <dbReference type="ARBA" id="ARBA00022842"/>
    </source>
</evidence>
<dbReference type="EC" id="3.6.1.22" evidence="4"/>
<dbReference type="PANTHER" id="PTHR42904:SF6">
    <property type="entry name" value="NAD-CAPPED RNA HYDROLASE NUDT12"/>
    <property type="match status" value="1"/>
</dbReference>
<dbReference type="NCBIfam" id="NF001299">
    <property type="entry name" value="PRK00241.1"/>
    <property type="match status" value="1"/>
</dbReference>
<proteinExistence type="inferred from homology"/>
<feature type="domain" description="Nudix hydrolase" evidence="10">
    <location>
        <begin position="144"/>
        <end position="265"/>
    </location>
</feature>
<evidence type="ECO:0000256" key="2">
    <source>
        <dbReference type="ARBA" id="ARBA00001947"/>
    </source>
</evidence>
<comment type="similarity">
    <text evidence="3">Belongs to the Nudix hydrolase family. NudC subfamily.</text>
</comment>
<dbReference type="Proteomes" id="UP001596157">
    <property type="component" value="Unassembled WGS sequence"/>
</dbReference>
<dbReference type="CDD" id="cd03429">
    <property type="entry name" value="NUDIX_NADH_pyrophosphatase_Nudt13"/>
    <property type="match status" value="1"/>
</dbReference>
<evidence type="ECO:0000256" key="9">
    <source>
        <dbReference type="ARBA" id="ARBA00023679"/>
    </source>
</evidence>
<dbReference type="InterPro" id="IPR020084">
    <property type="entry name" value="NUDIX_hydrolase_CS"/>
</dbReference>
<evidence type="ECO:0000256" key="1">
    <source>
        <dbReference type="ARBA" id="ARBA00001946"/>
    </source>
</evidence>
<organism evidence="11 12">
    <name type="scientific">Actinokineospora guangxiensis</name>
    <dbReference type="NCBI Taxonomy" id="1490288"/>
    <lineage>
        <taxon>Bacteria</taxon>
        <taxon>Bacillati</taxon>
        <taxon>Actinomycetota</taxon>
        <taxon>Actinomycetes</taxon>
        <taxon>Pseudonocardiales</taxon>
        <taxon>Pseudonocardiaceae</taxon>
        <taxon>Actinokineospora</taxon>
    </lineage>
</organism>
<dbReference type="InterPro" id="IPR015797">
    <property type="entry name" value="NUDIX_hydrolase-like_dom_sf"/>
</dbReference>
<keyword evidence="6 11" id="KW-0378">Hydrolase</keyword>
<evidence type="ECO:0000256" key="3">
    <source>
        <dbReference type="ARBA" id="ARBA00009595"/>
    </source>
</evidence>
<dbReference type="InterPro" id="IPR015376">
    <property type="entry name" value="Znr_NADH_PPase"/>
</dbReference>
<dbReference type="PROSITE" id="PS00893">
    <property type="entry name" value="NUDIX_BOX"/>
    <property type="match status" value="1"/>
</dbReference>
<evidence type="ECO:0000259" key="10">
    <source>
        <dbReference type="PROSITE" id="PS51462"/>
    </source>
</evidence>
<dbReference type="RefSeq" id="WP_378247932.1">
    <property type="nucleotide sequence ID" value="NZ_JBHSKF010000005.1"/>
</dbReference>
<evidence type="ECO:0000313" key="11">
    <source>
        <dbReference type="EMBL" id="MFC5288217.1"/>
    </source>
</evidence>
<dbReference type="SUPFAM" id="SSF55811">
    <property type="entry name" value="Nudix"/>
    <property type="match status" value="1"/>
</dbReference>
<dbReference type="InterPro" id="IPR049734">
    <property type="entry name" value="NudC-like_C"/>
</dbReference>
<dbReference type="EMBL" id="JBHSKF010000005">
    <property type="protein sequence ID" value="MFC5288217.1"/>
    <property type="molecule type" value="Genomic_DNA"/>
</dbReference>
<dbReference type="Gene3D" id="3.90.79.10">
    <property type="entry name" value="Nucleoside Triphosphate Pyrophosphohydrolase"/>
    <property type="match status" value="1"/>
</dbReference>
<dbReference type="InterPro" id="IPR050241">
    <property type="entry name" value="NAD-cap_RNA_hydrolase_NudC"/>
</dbReference>
<reference evidence="12" key="1">
    <citation type="journal article" date="2019" name="Int. J. Syst. Evol. Microbiol.">
        <title>The Global Catalogue of Microorganisms (GCM) 10K type strain sequencing project: providing services to taxonomists for standard genome sequencing and annotation.</title>
        <authorList>
            <consortium name="The Broad Institute Genomics Platform"/>
            <consortium name="The Broad Institute Genome Sequencing Center for Infectious Disease"/>
            <person name="Wu L."/>
            <person name="Ma J."/>
        </authorList>
    </citation>
    <scope>NUCLEOTIDE SEQUENCE [LARGE SCALE GENOMIC DNA]</scope>
    <source>
        <strain evidence="12">CCUG 59778</strain>
    </source>
</reference>
<dbReference type="InterPro" id="IPR000086">
    <property type="entry name" value="NUDIX_hydrolase_dom"/>
</dbReference>
<keyword evidence="5" id="KW-0479">Metal-binding</keyword>
<evidence type="ECO:0000313" key="12">
    <source>
        <dbReference type="Proteomes" id="UP001596157"/>
    </source>
</evidence>
<evidence type="ECO:0000256" key="4">
    <source>
        <dbReference type="ARBA" id="ARBA00012381"/>
    </source>
</evidence>
<dbReference type="PROSITE" id="PS51462">
    <property type="entry name" value="NUDIX"/>
    <property type="match status" value="1"/>
</dbReference>
<evidence type="ECO:0000256" key="8">
    <source>
        <dbReference type="ARBA" id="ARBA00023027"/>
    </source>
</evidence>
<name>A0ABW0EMY7_9PSEU</name>
<comment type="cofactor">
    <cofactor evidence="1">
        <name>Mg(2+)</name>
        <dbReference type="ChEBI" id="CHEBI:18420"/>
    </cofactor>
</comment>
<keyword evidence="7" id="KW-0460">Magnesium</keyword>
<dbReference type="Pfam" id="PF00293">
    <property type="entry name" value="NUDIX"/>
    <property type="match status" value="1"/>
</dbReference>
<evidence type="ECO:0000256" key="5">
    <source>
        <dbReference type="ARBA" id="ARBA00022723"/>
    </source>
</evidence>
<keyword evidence="8" id="KW-0520">NAD</keyword>
<dbReference type="Gene3D" id="3.90.79.20">
    <property type="match status" value="1"/>
</dbReference>
<dbReference type="Pfam" id="PF09296">
    <property type="entry name" value="NUDIX-like"/>
    <property type="match status" value="1"/>
</dbReference>
<dbReference type="Pfam" id="PF09297">
    <property type="entry name" value="Zn_ribbon_NUD"/>
    <property type="match status" value="1"/>
</dbReference>
<protein>
    <recommendedName>
        <fullName evidence="4">NAD(+) diphosphatase</fullName>
        <ecNumber evidence="4">3.6.1.22</ecNumber>
    </recommendedName>
</protein>
<dbReference type="GO" id="GO:0016787">
    <property type="term" value="F:hydrolase activity"/>
    <property type="evidence" value="ECO:0007669"/>
    <property type="project" value="UniProtKB-KW"/>
</dbReference>
<dbReference type="InterPro" id="IPR015375">
    <property type="entry name" value="NADH_PPase-like_N"/>
</dbReference>
<comment type="caution">
    <text evidence="11">The sequence shown here is derived from an EMBL/GenBank/DDBJ whole genome shotgun (WGS) entry which is preliminary data.</text>
</comment>
<sequence>MINDAHAIAYTGLTLDRSRPADDAWFDAARTEPGARALAFWDGRCAVRDGGPVTVPVTGDAVYLGRDHAPLFAVDLADEPDETADIRAIHRDLPGEDATRLAYARGLLHWHRGQRFCGACGAPAEPRAGGHLRVCTGCAKEHYPRIEPAVIVLVEHGERCLLARHRGGTGFATLAGFVEIGEGLEDAVRREVAEETGVAVGAVAYLGSQAWPFPAGLMVGFRASALSERISVDGGEITEARWFTRAEVSALPERRPDSIEDFLVTGWLRGGP</sequence>
<evidence type="ECO:0000256" key="6">
    <source>
        <dbReference type="ARBA" id="ARBA00022801"/>
    </source>
</evidence>
<keyword evidence="12" id="KW-1185">Reference proteome</keyword>
<comment type="catalytic activity">
    <reaction evidence="9">
        <text>a 5'-end NAD(+)-phospho-ribonucleoside in mRNA + H2O = a 5'-end phospho-adenosine-phospho-ribonucleoside in mRNA + beta-nicotinamide D-ribonucleotide + 2 H(+)</text>
        <dbReference type="Rhea" id="RHEA:60876"/>
        <dbReference type="Rhea" id="RHEA-COMP:15698"/>
        <dbReference type="Rhea" id="RHEA-COMP:15719"/>
        <dbReference type="ChEBI" id="CHEBI:14649"/>
        <dbReference type="ChEBI" id="CHEBI:15377"/>
        <dbReference type="ChEBI" id="CHEBI:15378"/>
        <dbReference type="ChEBI" id="CHEBI:144029"/>
        <dbReference type="ChEBI" id="CHEBI:144051"/>
    </reaction>
    <physiologicalReaction direction="left-to-right" evidence="9">
        <dbReference type="Rhea" id="RHEA:60877"/>
    </physiologicalReaction>
</comment>
<accession>A0ABW0EMY7</accession>
<dbReference type="PANTHER" id="PTHR42904">
    <property type="entry name" value="NUDIX HYDROLASE, NUDC SUBFAMILY"/>
    <property type="match status" value="1"/>
</dbReference>
<gene>
    <name evidence="11" type="primary">nudC</name>
    <name evidence="11" type="ORF">ACFPM7_14245</name>
</gene>